<accession>A0A160TP28</accession>
<dbReference type="InterPro" id="IPR036188">
    <property type="entry name" value="FAD/NAD-bd_sf"/>
</dbReference>
<organism evidence="1">
    <name type="scientific">hydrothermal vent metagenome</name>
    <dbReference type="NCBI Taxonomy" id="652676"/>
    <lineage>
        <taxon>unclassified sequences</taxon>
        <taxon>metagenomes</taxon>
        <taxon>ecological metagenomes</taxon>
    </lineage>
</organism>
<proteinExistence type="predicted"/>
<evidence type="ECO:0000313" key="1">
    <source>
        <dbReference type="EMBL" id="CUS46488.1"/>
    </source>
</evidence>
<dbReference type="InterPro" id="IPR006905">
    <property type="entry name" value="Flavin_halogenase"/>
</dbReference>
<dbReference type="EMBL" id="CZQE01000370">
    <property type="protein sequence ID" value="CUS46488.1"/>
    <property type="molecule type" value="Genomic_DNA"/>
</dbReference>
<dbReference type="Gene3D" id="3.50.50.60">
    <property type="entry name" value="FAD/NAD(P)-binding domain"/>
    <property type="match status" value="1"/>
</dbReference>
<reference evidence="1" key="1">
    <citation type="submission" date="2015-10" db="EMBL/GenBank/DDBJ databases">
        <authorList>
            <person name="Gilbert D.G."/>
        </authorList>
    </citation>
    <scope>NUCLEOTIDE SEQUENCE</scope>
</reference>
<gene>
    <name evidence="1" type="ORF">MGWOODY_Smn2050</name>
</gene>
<dbReference type="AlphaFoldDB" id="A0A160TP28"/>
<dbReference type="GO" id="GO:0004497">
    <property type="term" value="F:monooxygenase activity"/>
    <property type="evidence" value="ECO:0007669"/>
    <property type="project" value="InterPro"/>
</dbReference>
<name>A0A160TP28_9ZZZZ</name>
<dbReference type="InterPro" id="IPR050816">
    <property type="entry name" value="Flavin-dep_Halogenase_NPB"/>
</dbReference>
<dbReference type="PANTHER" id="PTHR43747:SF4">
    <property type="entry name" value="FLAVIN-DEPENDENT TRYPTOPHAN HALOGENASE"/>
    <property type="match status" value="1"/>
</dbReference>
<dbReference type="Pfam" id="PF04820">
    <property type="entry name" value="Trp_halogenase"/>
    <property type="match status" value="1"/>
</dbReference>
<sequence>MSSQPNRIVIVGRDAALWLSATIFRHALAPAGISVTAIELPTDLGPAATYASLPPLEALHNKLGLEESALLRATGGSFSLGHNVVGPVPGMPPFLLAHGSYGAPIDGAGFFPYWLKARRFGLQAAFEDFCLTAMAARQGRMLVPDEETELFGRTDYGYHLPALPYVATLKARAAKLGITTHHSSTIGVEHQVETGSISAILLDDGMRVEGDIFVDASGPEGILADQMPDISRDDWRPAFVANRRLTARAARFASVPAYAEIRVGASGWTALHATQAATFVSYAFALEEQDDESALAAAGKLAGLTLSDPVVTSVEQGIRHQAWSANCVAIGGAACSFDPLLDVELHAIQLGIVHLLALFPAGAIFSAERSEYNRITRSAFDRVRDFQSAFYAANRFGPTGFWAAARGATTPATVGHKLAIFRARGDIAPMEDESFAPDLWQALFTGLGEIPESWPPAIDRTPPERMKDDFRRMLGFIRRKVLEQPTHDGYLASLGRSEAA</sequence>
<protein>
    <submittedName>
        <fullName evidence="1">Tryptophan halogenase</fullName>
    </submittedName>
</protein>
<dbReference type="PANTHER" id="PTHR43747">
    <property type="entry name" value="FAD-BINDING PROTEIN"/>
    <property type="match status" value="1"/>
</dbReference>
<dbReference type="SUPFAM" id="SSF51905">
    <property type="entry name" value="FAD/NAD(P)-binding domain"/>
    <property type="match status" value="1"/>
</dbReference>